<dbReference type="EMBL" id="BLKX01000004">
    <property type="protein sequence ID" value="GFG83279.1"/>
    <property type="molecule type" value="Genomic_DNA"/>
</dbReference>
<proteinExistence type="predicted"/>
<organism evidence="1 2">
    <name type="scientific">Mycobacterium paragordonae</name>
    <dbReference type="NCBI Taxonomy" id="1389713"/>
    <lineage>
        <taxon>Bacteria</taxon>
        <taxon>Bacillati</taxon>
        <taxon>Actinomycetota</taxon>
        <taxon>Actinomycetes</taxon>
        <taxon>Mycobacteriales</taxon>
        <taxon>Mycobacteriaceae</taxon>
        <taxon>Mycobacterium</taxon>
    </lineage>
</organism>
<sequence>MWTDRERGAMTILQVNPANLRSGAGSIDAEKATVAGLAVPDATAAMAGLTGFATAGVLAAAHDAVVSALKVAGGRFELMAALLRQTADTFEIADLVTPGLVKPPWMSQHVGEGLTAMGEMNLSRH</sequence>
<evidence type="ECO:0000313" key="1">
    <source>
        <dbReference type="EMBL" id="GFG83279.1"/>
    </source>
</evidence>
<comment type="caution">
    <text evidence="1">The sequence shown here is derived from an EMBL/GenBank/DDBJ whole genome shotgun (WGS) entry which is preliminary data.</text>
</comment>
<gene>
    <name evidence="1" type="ORF">MPRG_65550</name>
</gene>
<evidence type="ECO:0008006" key="3">
    <source>
        <dbReference type="Google" id="ProtNLM"/>
    </source>
</evidence>
<reference evidence="1 2" key="1">
    <citation type="journal article" date="2019" name="Emerg. Microbes Infect.">
        <title>Comprehensive subspecies identification of 175 nontuberculous mycobacteria species based on 7547 genomic profiles.</title>
        <authorList>
            <person name="Matsumoto Y."/>
            <person name="Kinjo T."/>
            <person name="Motooka D."/>
            <person name="Nabeya D."/>
            <person name="Jung N."/>
            <person name="Uechi K."/>
            <person name="Horii T."/>
            <person name="Iida T."/>
            <person name="Fujita J."/>
            <person name="Nakamura S."/>
        </authorList>
    </citation>
    <scope>NUCLEOTIDE SEQUENCE [LARGE SCALE GENOMIC DNA]</scope>
    <source>
        <strain evidence="1 2">JCM 18565</strain>
    </source>
</reference>
<dbReference type="Proteomes" id="UP000465240">
    <property type="component" value="Unassembled WGS sequence"/>
</dbReference>
<accession>A0ABQ1CFR2</accession>
<name>A0ABQ1CFR2_9MYCO</name>
<keyword evidence="2" id="KW-1185">Reference proteome</keyword>
<evidence type="ECO:0000313" key="2">
    <source>
        <dbReference type="Proteomes" id="UP000465240"/>
    </source>
</evidence>
<protein>
    <recommendedName>
        <fullName evidence="3">ESX-1 secretion-associated protein</fullName>
    </recommendedName>
</protein>